<dbReference type="PANTHER" id="PTHR34385">
    <property type="entry name" value="D-ALANYL-D-ALANINE CARBOXYPEPTIDASE"/>
    <property type="match status" value="1"/>
</dbReference>
<protein>
    <submittedName>
        <fullName evidence="4">M15 family metallopeptidase</fullName>
    </submittedName>
</protein>
<keyword evidence="2" id="KW-0732">Signal</keyword>
<dbReference type="InterPro" id="IPR003709">
    <property type="entry name" value="VanY-like_core_dom"/>
</dbReference>
<gene>
    <name evidence="4" type="ORF">L1F29_24415</name>
</gene>
<keyword evidence="5" id="KW-1185">Reference proteome</keyword>
<accession>A0ABY5S3U1</accession>
<evidence type="ECO:0000313" key="4">
    <source>
        <dbReference type="EMBL" id="UVI28569.1"/>
    </source>
</evidence>
<dbReference type="InterPro" id="IPR009045">
    <property type="entry name" value="Zn_M74/Hedgehog-like"/>
</dbReference>
<reference evidence="4" key="1">
    <citation type="submission" date="2022-01" db="EMBL/GenBank/DDBJ databases">
        <title>Paenibacillus spongiae sp. nov., isolated from marine sponge.</title>
        <authorList>
            <person name="Li Z."/>
            <person name="Zhang M."/>
        </authorList>
    </citation>
    <scope>NUCLEOTIDE SEQUENCE</scope>
    <source>
        <strain evidence="4">PHS-Z3</strain>
    </source>
</reference>
<dbReference type="EMBL" id="CP091430">
    <property type="protein sequence ID" value="UVI28569.1"/>
    <property type="molecule type" value="Genomic_DNA"/>
</dbReference>
<evidence type="ECO:0000313" key="5">
    <source>
        <dbReference type="Proteomes" id="UP001057877"/>
    </source>
</evidence>
<evidence type="ECO:0000256" key="1">
    <source>
        <dbReference type="SAM" id="MobiDB-lite"/>
    </source>
</evidence>
<dbReference type="PROSITE" id="PS51257">
    <property type="entry name" value="PROKAR_LIPOPROTEIN"/>
    <property type="match status" value="1"/>
</dbReference>
<dbReference type="InterPro" id="IPR058193">
    <property type="entry name" value="VanY/YodJ_core_dom"/>
</dbReference>
<dbReference type="CDD" id="cd14852">
    <property type="entry name" value="LD-carboxypeptidase"/>
    <property type="match status" value="1"/>
</dbReference>
<feature type="chain" id="PRO_5046368546" evidence="2">
    <location>
        <begin position="24"/>
        <end position="254"/>
    </location>
</feature>
<evidence type="ECO:0000256" key="2">
    <source>
        <dbReference type="SAM" id="SignalP"/>
    </source>
</evidence>
<evidence type="ECO:0000259" key="3">
    <source>
        <dbReference type="Pfam" id="PF02557"/>
    </source>
</evidence>
<dbReference type="Pfam" id="PF02557">
    <property type="entry name" value="VanY"/>
    <property type="match status" value="1"/>
</dbReference>
<name>A0ABY5S3U1_9BACL</name>
<dbReference type="InterPro" id="IPR052179">
    <property type="entry name" value="DD-CPase-like"/>
</dbReference>
<dbReference type="Gene3D" id="3.30.1380.10">
    <property type="match status" value="1"/>
</dbReference>
<dbReference type="SUPFAM" id="SSF55166">
    <property type="entry name" value="Hedgehog/DD-peptidase"/>
    <property type="match status" value="1"/>
</dbReference>
<feature type="signal peptide" evidence="2">
    <location>
        <begin position="1"/>
        <end position="23"/>
    </location>
</feature>
<dbReference type="PANTHER" id="PTHR34385:SF1">
    <property type="entry name" value="PEPTIDOGLYCAN L-ALANYL-D-GLUTAMATE ENDOPEPTIDASE CWLK"/>
    <property type="match status" value="1"/>
</dbReference>
<organism evidence="4 5">
    <name type="scientific">Paenibacillus spongiae</name>
    <dbReference type="NCBI Taxonomy" id="2909671"/>
    <lineage>
        <taxon>Bacteria</taxon>
        <taxon>Bacillati</taxon>
        <taxon>Bacillota</taxon>
        <taxon>Bacilli</taxon>
        <taxon>Bacillales</taxon>
        <taxon>Paenibacillaceae</taxon>
        <taxon>Paenibacillus</taxon>
    </lineage>
</organism>
<proteinExistence type="predicted"/>
<dbReference type="Proteomes" id="UP001057877">
    <property type="component" value="Chromosome"/>
</dbReference>
<feature type="region of interest" description="Disordered" evidence="1">
    <location>
        <begin position="20"/>
        <end position="65"/>
    </location>
</feature>
<dbReference type="RefSeq" id="WP_258384658.1">
    <property type="nucleotide sequence ID" value="NZ_CP091430.1"/>
</dbReference>
<feature type="domain" description="D-alanyl-D-alanine carboxypeptidase-like core" evidence="3">
    <location>
        <begin position="102"/>
        <end position="230"/>
    </location>
</feature>
<sequence>MDKTRRMLIVGLAALTVGTTACGGSADKPADHEGQQNGSAQDRNKPNPAKTKAVPTGEGEGSAGDASIQVFVNKRYELAEDYAPTDLVDVEVPTVLRNPEVNQLREEAAEALKLMFGKAGEAGYKLYARSGYRSYKTQEALFDRYAAREGETAASRFSARAGQSEHQTGLAMDITSDSVDLQLSENFGETPEGRWVSGNAHNFGFIIRYPKDKEEITGYMYEPWHLRYLGADMAAKVYESGLTLEEYRNAGDAS</sequence>